<dbReference type="EMBL" id="FOEE01000025">
    <property type="protein sequence ID" value="SEP29481.1"/>
    <property type="molecule type" value="Genomic_DNA"/>
</dbReference>
<dbReference type="OrthoDB" id="5099817at2"/>
<dbReference type="STRING" id="673521.SAMN05660991_04601"/>
<feature type="region of interest" description="Disordered" evidence="1">
    <location>
        <begin position="245"/>
        <end position="282"/>
    </location>
</feature>
<sequence>MGSYRASEWAQRRFGDVAENLGPAVAAGIQEAHRLALRAHLGGELSTNDTYGATLQVTQHQQLIAATADVPGVVARKPTGVKGRFPYVVVEDVSVVLLPWRFTNTRATRRVDATMPTPVSHLRKTLFGLGAGAPAVTQLVLEQSTLDDDQLEALLAEEQEISAQLASFGRVVTVAFGSNPTDGLFELGWGDAELISDETGHVHWHSWESLPVAELQAAGLAVPAQAPLRAVDPVGDGSRVGRFDAAPLNDDLGLTARPQPVAAPLSEMQPEVGQAGGEDVQS</sequence>
<name>A0A1H8WPA4_9ACTN</name>
<dbReference type="AlphaFoldDB" id="A0A1H8WPA4"/>
<reference evidence="3" key="1">
    <citation type="submission" date="2016-10" db="EMBL/GenBank/DDBJ databases">
        <authorList>
            <person name="Varghese N."/>
            <person name="Submissions S."/>
        </authorList>
    </citation>
    <scope>NUCLEOTIDE SEQUENCE [LARGE SCALE GENOMIC DNA]</scope>
    <source>
        <strain evidence="3">DSM 45413</strain>
    </source>
</reference>
<evidence type="ECO:0000256" key="1">
    <source>
        <dbReference type="SAM" id="MobiDB-lite"/>
    </source>
</evidence>
<protein>
    <submittedName>
        <fullName evidence="2">Uncharacterized protein</fullName>
    </submittedName>
</protein>
<evidence type="ECO:0000313" key="3">
    <source>
        <dbReference type="Proteomes" id="UP000198960"/>
    </source>
</evidence>
<proteinExistence type="predicted"/>
<accession>A0A1H8WPA4</accession>
<organism evidence="2 3">
    <name type="scientific">Trujillonella endophytica</name>
    <dbReference type="NCBI Taxonomy" id="673521"/>
    <lineage>
        <taxon>Bacteria</taxon>
        <taxon>Bacillati</taxon>
        <taxon>Actinomycetota</taxon>
        <taxon>Actinomycetes</taxon>
        <taxon>Geodermatophilales</taxon>
        <taxon>Geodermatophilaceae</taxon>
        <taxon>Trujillonella</taxon>
    </lineage>
</organism>
<dbReference type="RefSeq" id="WP_091949547.1">
    <property type="nucleotide sequence ID" value="NZ_FOEE01000025.1"/>
</dbReference>
<gene>
    <name evidence="2" type="ORF">SAMN05660991_04601</name>
</gene>
<keyword evidence="3" id="KW-1185">Reference proteome</keyword>
<evidence type="ECO:0000313" key="2">
    <source>
        <dbReference type="EMBL" id="SEP29481.1"/>
    </source>
</evidence>
<dbReference type="Proteomes" id="UP000198960">
    <property type="component" value="Unassembled WGS sequence"/>
</dbReference>